<feature type="compositionally biased region" description="Polar residues" evidence="1">
    <location>
        <begin position="103"/>
        <end position="115"/>
    </location>
</feature>
<proteinExistence type="predicted"/>
<dbReference type="EMBL" id="AVOT02017542">
    <property type="protein sequence ID" value="MBW0503738.1"/>
    <property type="molecule type" value="Genomic_DNA"/>
</dbReference>
<protein>
    <submittedName>
        <fullName evidence="2">Uncharacterized protein</fullName>
    </submittedName>
</protein>
<name>A0A9Q3HFP6_9BASI</name>
<evidence type="ECO:0000256" key="1">
    <source>
        <dbReference type="SAM" id="MobiDB-lite"/>
    </source>
</evidence>
<dbReference type="AlphaFoldDB" id="A0A9Q3HFP6"/>
<dbReference type="Proteomes" id="UP000765509">
    <property type="component" value="Unassembled WGS sequence"/>
</dbReference>
<comment type="caution">
    <text evidence="2">The sequence shown here is derived from an EMBL/GenBank/DDBJ whole genome shotgun (WGS) entry which is preliminary data.</text>
</comment>
<feature type="region of interest" description="Disordered" evidence="1">
    <location>
        <begin position="62"/>
        <end position="115"/>
    </location>
</feature>
<sequence>MEDATTSTSSQRSARAFETLLKSSKAKITAIPVVSSESFPTCNSGNIPVLVQELVYGRKTEGVRTSAKPLDRDNELLSSSKVLGPRKDRGPSEGLVTHVLQRTLPTTKSLVQKPK</sequence>
<organism evidence="2 3">
    <name type="scientific">Austropuccinia psidii MF-1</name>
    <dbReference type="NCBI Taxonomy" id="1389203"/>
    <lineage>
        <taxon>Eukaryota</taxon>
        <taxon>Fungi</taxon>
        <taxon>Dikarya</taxon>
        <taxon>Basidiomycota</taxon>
        <taxon>Pucciniomycotina</taxon>
        <taxon>Pucciniomycetes</taxon>
        <taxon>Pucciniales</taxon>
        <taxon>Sphaerophragmiaceae</taxon>
        <taxon>Austropuccinia</taxon>
    </lineage>
</organism>
<evidence type="ECO:0000313" key="3">
    <source>
        <dbReference type="Proteomes" id="UP000765509"/>
    </source>
</evidence>
<gene>
    <name evidence="2" type="ORF">O181_043453</name>
</gene>
<reference evidence="2" key="1">
    <citation type="submission" date="2021-03" db="EMBL/GenBank/DDBJ databases">
        <title>Draft genome sequence of rust myrtle Austropuccinia psidii MF-1, a brazilian biotype.</title>
        <authorList>
            <person name="Quecine M.C."/>
            <person name="Pachon D.M.R."/>
            <person name="Bonatelli M.L."/>
            <person name="Correr F.H."/>
            <person name="Franceschini L.M."/>
            <person name="Leite T.F."/>
            <person name="Margarido G.R.A."/>
            <person name="Almeida C.A."/>
            <person name="Ferrarezi J.A."/>
            <person name="Labate C.A."/>
        </authorList>
    </citation>
    <scope>NUCLEOTIDE SEQUENCE</scope>
    <source>
        <strain evidence="2">MF-1</strain>
    </source>
</reference>
<accession>A0A9Q3HFP6</accession>
<evidence type="ECO:0000313" key="2">
    <source>
        <dbReference type="EMBL" id="MBW0503738.1"/>
    </source>
</evidence>
<keyword evidence="3" id="KW-1185">Reference proteome</keyword>